<proteinExistence type="predicted"/>
<sequence>MTSTYWRSNGADQRAGLAGFDQLLACALFCMEFEKTSNLNTEVTGFKVHISIKKATDNPLISELNKHLNSSINTLPSYSYRKILNFVVLEIIGKKESHLETNAYFEINHIYGCGH</sequence>
<keyword evidence="2" id="KW-1185">Reference proteome</keyword>
<dbReference type="AlphaFoldDB" id="A0A3M8PEK9"/>
<protein>
    <submittedName>
        <fullName evidence="1">Uncharacterized protein</fullName>
    </submittedName>
</protein>
<dbReference type="OrthoDB" id="8657476at2"/>
<accession>A0A3M8PEK9</accession>
<organism evidence="1 2">
    <name type="scientific">Planococcus salinus</name>
    <dbReference type="NCBI Taxonomy" id="1848460"/>
    <lineage>
        <taxon>Bacteria</taxon>
        <taxon>Bacillati</taxon>
        <taxon>Bacillota</taxon>
        <taxon>Bacilli</taxon>
        <taxon>Bacillales</taxon>
        <taxon>Caryophanaceae</taxon>
        <taxon>Planococcus</taxon>
    </lineage>
</organism>
<name>A0A3M8PEK9_9BACL</name>
<evidence type="ECO:0000313" key="1">
    <source>
        <dbReference type="EMBL" id="RNF41234.1"/>
    </source>
</evidence>
<reference evidence="1 2" key="1">
    <citation type="journal article" date="2018" name="Int. J. Syst. Evol. Microbiol.">
        <title>Planococcus salinus sp. nov., a moderately halophilic bacterium isolated from a saline-alkali soil.</title>
        <authorList>
            <person name="Gan L."/>
        </authorList>
    </citation>
    <scope>NUCLEOTIDE SEQUENCE [LARGE SCALE GENOMIC DNA]</scope>
    <source>
        <strain evidence="1 2">LCB217</strain>
    </source>
</reference>
<comment type="caution">
    <text evidence="1">The sequence shown here is derived from an EMBL/GenBank/DDBJ whole genome shotgun (WGS) entry which is preliminary data.</text>
</comment>
<dbReference type="Proteomes" id="UP000275473">
    <property type="component" value="Unassembled WGS sequence"/>
</dbReference>
<dbReference type="RefSeq" id="WP_123163981.1">
    <property type="nucleotide sequence ID" value="NZ_RIAX01000001.1"/>
</dbReference>
<dbReference type="EMBL" id="RIAX01000001">
    <property type="protein sequence ID" value="RNF41234.1"/>
    <property type="molecule type" value="Genomic_DNA"/>
</dbReference>
<evidence type="ECO:0000313" key="2">
    <source>
        <dbReference type="Proteomes" id="UP000275473"/>
    </source>
</evidence>
<gene>
    <name evidence="1" type="ORF">EEX84_02490</name>
</gene>